<dbReference type="GO" id="GO:0007018">
    <property type="term" value="P:microtubule-based movement"/>
    <property type="evidence" value="ECO:0007669"/>
    <property type="project" value="InterPro"/>
</dbReference>
<accession>A0A812T7M8</accession>
<dbReference type="PANTHER" id="PTHR22878">
    <property type="entry name" value="DYNEIN HEAVY CHAIN 6, AXONEMAL-LIKE-RELATED"/>
    <property type="match status" value="1"/>
</dbReference>
<name>A0A812T7M8_SYMPI</name>
<evidence type="ECO:0000313" key="2">
    <source>
        <dbReference type="EMBL" id="CAE7512784.1"/>
    </source>
</evidence>
<evidence type="ECO:0000313" key="3">
    <source>
        <dbReference type="Proteomes" id="UP000649617"/>
    </source>
</evidence>
<dbReference type="Proteomes" id="UP000649617">
    <property type="component" value="Unassembled WGS sequence"/>
</dbReference>
<dbReference type="Pfam" id="PF12781">
    <property type="entry name" value="AAA_9"/>
    <property type="match status" value="1"/>
</dbReference>
<dbReference type="OrthoDB" id="6264521at2759"/>
<organism evidence="2 3">
    <name type="scientific">Symbiodinium pilosum</name>
    <name type="common">Dinoflagellate</name>
    <dbReference type="NCBI Taxonomy" id="2952"/>
    <lineage>
        <taxon>Eukaryota</taxon>
        <taxon>Sar</taxon>
        <taxon>Alveolata</taxon>
        <taxon>Dinophyceae</taxon>
        <taxon>Suessiales</taxon>
        <taxon>Symbiodiniaceae</taxon>
        <taxon>Symbiodinium</taxon>
    </lineage>
</organism>
<reference evidence="2" key="1">
    <citation type="submission" date="2021-02" db="EMBL/GenBank/DDBJ databases">
        <authorList>
            <person name="Dougan E. K."/>
            <person name="Rhodes N."/>
            <person name="Thang M."/>
            <person name="Chan C."/>
        </authorList>
    </citation>
    <scope>NUCLEOTIDE SEQUENCE</scope>
</reference>
<dbReference type="Gene3D" id="3.40.50.300">
    <property type="entry name" value="P-loop containing nucleotide triphosphate hydrolases"/>
    <property type="match status" value="1"/>
</dbReference>
<gene>
    <name evidence="2" type="primary">Dnah7</name>
    <name evidence="2" type="ORF">SPIL2461_LOCUS13357</name>
</gene>
<protein>
    <submittedName>
        <fullName evidence="2">Dnah7 protein</fullName>
    </submittedName>
</protein>
<evidence type="ECO:0000259" key="1">
    <source>
        <dbReference type="Pfam" id="PF12781"/>
    </source>
</evidence>
<dbReference type="GO" id="GO:0030286">
    <property type="term" value="C:dynein complex"/>
    <property type="evidence" value="ECO:0007669"/>
    <property type="project" value="InterPro"/>
</dbReference>
<feature type="non-terminal residue" evidence="2">
    <location>
        <position position="1"/>
    </location>
</feature>
<dbReference type="InterPro" id="IPR027417">
    <property type="entry name" value="P-loop_NTPase"/>
</dbReference>
<feature type="domain" description="Dynein heavy chain ATP-binding dynein motor region" evidence="1">
    <location>
        <begin position="1"/>
        <end position="123"/>
    </location>
</feature>
<keyword evidence="3" id="KW-1185">Reference proteome</keyword>
<dbReference type="EMBL" id="CAJNIZ010029002">
    <property type="protein sequence ID" value="CAE7512784.1"/>
    <property type="molecule type" value="Genomic_DNA"/>
</dbReference>
<dbReference type="GO" id="GO:0045505">
    <property type="term" value="F:dynein intermediate chain binding"/>
    <property type="evidence" value="ECO:0007669"/>
    <property type="project" value="InterPro"/>
</dbReference>
<sequence length="126" mass="14523">WPLCIDPQGQANRWIKKMGQPLQIVVAKFTDGDYLKRLEGCIQFGNPMLIENMLEDTDPAVEPVLLRQTFKKGNAVMIKLGETTMEWQKDFKFYLTTKLRNPHYLPEVAVKVTLLNFMITQAGSMF</sequence>
<dbReference type="InterPro" id="IPR035706">
    <property type="entry name" value="AAA_9"/>
</dbReference>
<proteinExistence type="predicted"/>
<comment type="caution">
    <text evidence="2">The sequence shown here is derived from an EMBL/GenBank/DDBJ whole genome shotgun (WGS) entry which is preliminary data.</text>
</comment>
<dbReference type="GO" id="GO:0051959">
    <property type="term" value="F:dynein light intermediate chain binding"/>
    <property type="evidence" value="ECO:0007669"/>
    <property type="project" value="InterPro"/>
</dbReference>
<dbReference type="AlphaFoldDB" id="A0A812T7M8"/>
<dbReference type="InterPro" id="IPR026983">
    <property type="entry name" value="DHC"/>
</dbReference>
<dbReference type="PANTHER" id="PTHR22878:SF70">
    <property type="entry name" value="DYNEIN HEAVY CHAIN 2, AXONEMAL"/>
    <property type="match status" value="1"/>
</dbReference>